<dbReference type="EMBL" id="JBHSDU010000001">
    <property type="protein sequence ID" value="MFC4307548.1"/>
    <property type="molecule type" value="Genomic_DNA"/>
</dbReference>
<evidence type="ECO:0000313" key="4">
    <source>
        <dbReference type="Proteomes" id="UP001595904"/>
    </source>
</evidence>
<evidence type="ECO:0000259" key="1">
    <source>
        <dbReference type="Pfam" id="PF00425"/>
    </source>
</evidence>
<name>A0ABV8SKY1_9GAMM</name>
<dbReference type="InterPro" id="IPR006805">
    <property type="entry name" value="Anth_synth_I_N"/>
</dbReference>
<dbReference type="Pfam" id="PF00425">
    <property type="entry name" value="Chorismate_bind"/>
    <property type="match status" value="1"/>
</dbReference>
<dbReference type="InterPro" id="IPR010118">
    <property type="entry name" value="Para-NH2Bz/anthranilate_synth"/>
</dbReference>
<accession>A0ABV8SKY1</accession>
<keyword evidence="3" id="KW-0032">Aminotransferase</keyword>
<dbReference type="PRINTS" id="PR00095">
    <property type="entry name" value="ANTSNTHASEI"/>
</dbReference>
<dbReference type="GO" id="GO:0046820">
    <property type="term" value="F:4-amino-4-deoxychorismate synthase activity"/>
    <property type="evidence" value="ECO:0007669"/>
    <property type="project" value="UniProtKB-EC"/>
</dbReference>
<proteinExistence type="predicted"/>
<dbReference type="NCBIfam" id="NF006563">
    <property type="entry name" value="PRK09070.1"/>
    <property type="match status" value="1"/>
</dbReference>
<dbReference type="InterPro" id="IPR005801">
    <property type="entry name" value="ADC_synthase"/>
</dbReference>
<dbReference type="SUPFAM" id="SSF56322">
    <property type="entry name" value="ADC synthase"/>
    <property type="match status" value="1"/>
</dbReference>
<keyword evidence="4" id="KW-1185">Reference proteome</keyword>
<evidence type="ECO:0000259" key="2">
    <source>
        <dbReference type="Pfam" id="PF04715"/>
    </source>
</evidence>
<feature type="domain" description="Chorismate-utilising enzyme C-terminal" evidence="1">
    <location>
        <begin position="181"/>
        <end position="435"/>
    </location>
</feature>
<sequence>MIQPVSADSSALLALHAAFPERYPALFESAAAGNATTRFDILFAYPQDRLTLQRDGVIDPAVGTGGFLSALDQWFARERTSTPTTSVPFTGGWLLYLGYELAGEIEPRLHLSAPAAGPIASAIRVPAAIIHERNSGKSWLIAEAASESLLARMADDLAHVPALRAPSVSLVTGGVSEDAPDKFLRSVERALEYIAAGDIYQANLSRSWQATLNAGITPQHLYQRLRQTNPAPFSGIVQLDGITVVSSSPERLVSVRDDHVSTRPIAGTRPRGQTAADDVDLARELHAHPKERAEHVMLIDLERNDLGRICEAGTVKVDEFMTIESYAHVHHIVSNVSGTLRPDATPGDVLRAVFPGGTITGCPKVRCMEIIAELEGVARGAYTGSFGYLNRDGSMDLNILIRTLEVAGDRLTLRAGAGIVADSIPERELAETRAKARGVLRALGSDAEGIGA</sequence>
<dbReference type="InterPro" id="IPR019999">
    <property type="entry name" value="Anth_synth_I-like"/>
</dbReference>
<evidence type="ECO:0000313" key="3">
    <source>
        <dbReference type="EMBL" id="MFC4307548.1"/>
    </source>
</evidence>
<dbReference type="Gene3D" id="3.60.120.10">
    <property type="entry name" value="Anthranilate synthase"/>
    <property type="match status" value="1"/>
</dbReference>
<comment type="caution">
    <text evidence="3">The sequence shown here is derived from an EMBL/GenBank/DDBJ whole genome shotgun (WGS) entry which is preliminary data.</text>
</comment>
<dbReference type="PANTHER" id="PTHR11236">
    <property type="entry name" value="AMINOBENZOATE/ANTHRANILATE SYNTHASE"/>
    <property type="match status" value="1"/>
</dbReference>
<organism evidence="3 4">
    <name type="scientific">Steroidobacter flavus</name>
    <dbReference type="NCBI Taxonomy" id="1842136"/>
    <lineage>
        <taxon>Bacteria</taxon>
        <taxon>Pseudomonadati</taxon>
        <taxon>Pseudomonadota</taxon>
        <taxon>Gammaproteobacteria</taxon>
        <taxon>Steroidobacterales</taxon>
        <taxon>Steroidobacteraceae</taxon>
        <taxon>Steroidobacter</taxon>
    </lineage>
</organism>
<dbReference type="EC" id="2.6.1.85" evidence="3"/>
<dbReference type="PANTHER" id="PTHR11236:SF9">
    <property type="entry name" value="ANTHRANILATE SYNTHASE COMPONENT 1"/>
    <property type="match status" value="1"/>
</dbReference>
<dbReference type="NCBIfam" id="TIGR01824">
    <property type="entry name" value="PabB-clade2"/>
    <property type="match status" value="1"/>
</dbReference>
<gene>
    <name evidence="3" type="ORF">ACFPN2_00500</name>
</gene>
<feature type="domain" description="Anthranilate synthase component I N-terminal" evidence="2">
    <location>
        <begin position="21"/>
        <end position="114"/>
    </location>
</feature>
<protein>
    <submittedName>
        <fullName evidence="3">Aminodeoxychorismate synthase component I</fullName>
        <ecNumber evidence="3">2.6.1.85</ecNumber>
    </submittedName>
</protein>
<dbReference type="RefSeq" id="WP_380595257.1">
    <property type="nucleotide sequence ID" value="NZ_JBHSDU010000001.1"/>
</dbReference>
<dbReference type="InterPro" id="IPR015890">
    <property type="entry name" value="Chorismate_C"/>
</dbReference>
<dbReference type="Proteomes" id="UP001595904">
    <property type="component" value="Unassembled WGS sequence"/>
</dbReference>
<reference evidence="4" key="1">
    <citation type="journal article" date="2019" name="Int. J. Syst. Evol. Microbiol.">
        <title>The Global Catalogue of Microorganisms (GCM) 10K type strain sequencing project: providing services to taxonomists for standard genome sequencing and annotation.</title>
        <authorList>
            <consortium name="The Broad Institute Genomics Platform"/>
            <consortium name="The Broad Institute Genome Sequencing Center for Infectious Disease"/>
            <person name="Wu L."/>
            <person name="Ma J."/>
        </authorList>
    </citation>
    <scope>NUCLEOTIDE SEQUENCE [LARGE SCALE GENOMIC DNA]</scope>
    <source>
        <strain evidence="4">CGMCC 1.10759</strain>
    </source>
</reference>
<keyword evidence="3" id="KW-0808">Transferase</keyword>
<dbReference type="Pfam" id="PF04715">
    <property type="entry name" value="Anth_synt_I_N"/>
    <property type="match status" value="1"/>
</dbReference>